<dbReference type="Proteomes" id="UP000625780">
    <property type="component" value="Unassembled WGS sequence"/>
</dbReference>
<dbReference type="EMBL" id="BMFH01000001">
    <property type="protein sequence ID" value="GGD44787.1"/>
    <property type="molecule type" value="Genomic_DNA"/>
</dbReference>
<keyword evidence="3" id="KW-1185">Reference proteome</keyword>
<dbReference type="RefSeq" id="WP_188369556.1">
    <property type="nucleotide sequence ID" value="NZ_BMFH01000001.1"/>
</dbReference>
<dbReference type="InterPro" id="IPR026341">
    <property type="entry name" value="T9SS_type_B"/>
</dbReference>
<feature type="chain" id="PRO_5047008651" description="Gliding motility-associated C-terminal domain-containing protein" evidence="1">
    <location>
        <begin position="19"/>
        <end position="385"/>
    </location>
</feature>
<organism evidence="2 3">
    <name type="scientific">Muriicola marianensis</name>
    <dbReference type="NCBI Taxonomy" id="1324801"/>
    <lineage>
        <taxon>Bacteria</taxon>
        <taxon>Pseudomonadati</taxon>
        <taxon>Bacteroidota</taxon>
        <taxon>Flavobacteriia</taxon>
        <taxon>Flavobacteriales</taxon>
        <taxon>Flavobacteriaceae</taxon>
        <taxon>Muriicola</taxon>
    </lineage>
</organism>
<reference evidence="3" key="1">
    <citation type="journal article" date="2019" name="Int. J. Syst. Evol. Microbiol.">
        <title>The Global Catalogue of Microorganisms (GCM) 10K type strain sequencing project: providing services to taxonomists for standard genome sequencing and annotation.</title>
        <authorList>
            <consortium name="The Broad Institute Genomics Platform"/>
            <consortium name="The Broad Institute Genome Sequencing Center for Infectious Disease"/>
            <person name="Wu L."/>
            <person name="Ma J."/>
        </authorList>
    </citation>
    <scope>NUCLEOTIDE SEQUENCE [LARGE SCALE GENOMIC DNA]</scope>
    <source>
        <strain evidence="3">CGMCC 1.12606</strain>
    </source>
</reference>
<name>A0ABQ1QT58_9FLAO</name>
<feature type="signal peptide" evidence="1">
    <location>
        <begin position="1"/>
        <end position="18"/>
    </location>
</feature>
<proteinExistence type="predicted"/>
<dbReference type="NCBIfam" id="TIGR04131">
    <property type="entry name" value="Bac_Flav_CTERM"/>
    <property type="match status" value="1"/>
</dbReference>
<evidence type="ECO:0000313" key="3">
    <source>
        <dbReference type="Proteomes" id="UP000625780"/>
    </source>
</evidence>
<dbReference type="Pfam" id="PF13585">
    <property type="entry name" value="CHU_C"/>
    <property type="match status" value="1"/>
</dbReference>
<evidence type="ECO:0008006" key="4">
    <source>
        <dbReference type="Google" id="ProtNLM"/>
    </source>
</evidence>
<gene>
    <name evidence="2" type="ORF">GCM10011361_09700</name>
</gene>
<accession>A0ABQ1QT58</accession>
<comment type="caution">
    <text evidence="2">The sequence shown here is derived from an EMBL/GenBank/DDBJ whole genome shotgun (WGS) entry which is preliminary data.</text>
</comment>
<evidence type="ECO:0000256" key="1">
    <source>
        <dbReference type="SAM" id="SignalP"/>
    </source>
</evidence>
<sequence>MKHRFLIGLLFFIAGLQAQDAVHNFGVIQIHNNAEVGFHLDLVNDGSFDQITGLVGFYGNEDPLTVSGAYTPVLHDAEVDVPGGLILQIPIDVHNNVNLVTGDIRTVKSGTAVYSNFMDDAFYIGESSVSKINGYGAVTNKESFVFPVGNEDRLRPLLIESVAVNAMAKCAYFFEDPNDSKTLNQSFQTGKKATDYISVSDKEFWRLESDVPSKVTLTWDMYSDVRSLGEYLSDLKVVGWSKSENQWVNLGNSAVEGGMAYGSVTSEVFLPSDYEILTLGGNDDRLETYDTIELDNYFMTPNGDGTNDMLELEGISQSPNNLLEIFDRYGVLVYSKANYQNDFTGRSNRESVIERGKGLASGIYFYILTMHDLRQKHQGYLYISN</sequence>
<protein>
    <recommendedName>
        <fullName evidence="4">Gliding motility-associated C-terminal domain-containing protein</fullName>
    </recommendedName>
</protein>
<evidence type="ECO:0000313" key="2">
    <source>
        <dbReference type="EMBL" id="GGD44787.1"/>
    </source>
</evidence>
<keyword evidence="1" id="KW-0732">Signal</keyword>